<dbReference type="InterPro" id="IPR000551">
    <property type="entry name" value="MerR-type_HTH_dom"/>
</dbReference>
<reference evidence="7 8" key="1">
    <citation type="journal article" date="2015" name="Genome Announc.">
        <title>Expanding the biotechnology potential of lactobacilli through comparative genomics of 213 strains and associated genera.</title>
        <authorList>
            <person name="Sun Z."/>
            <person name="Harris H.M."/>
            <person name="McCann A."/>
            <person name="Guo C."/>
            <person name="Argimon S."/>
            <person name="Zhang W."/>
            <person name="Yang X."/>
            <person name="Jeffery I.B."/>
            <person name="Cooney J.C."/>
            <person name="Kagawa T.F."/>
            <person name="Liu W."/>
            <person name="Song Y."/>
            <person name="Salvetti E."/>
            <person name="Wrobel A."/>
            <person name="Rasinkangas P."/>
            <person name="Parkhill J."/>
            <person name="Rea M.C."/>
            <person name="O'Sullivan O."/>
            <person name="Ritari J."/>
            <person name="Douillard F.P."/>
            <person name="Paul Ross R."/>
            <person name="Yang R."/>
            <person name="Briner A.E."/>
            <person name="Felis G.E."/>
            <person name="de Vos W.M."/>
            <person name="Barrangou R."/>
            <person name="Klaenhammer T.R."/>
            <person name="Caufield P.W."/>
            <person name="Cui Y."/>
            <person name="Zhang H."/>
            <person name="O'Toole P.W."/>
        </authorList>
    </citation>
    <scope>NUCLEOTIDE SEQUENCE [LARGE SCALE GENOMIC DNA]</scope>
    <source>
        <strain evidence="7 8">DSM 19904</strain>
    </source>
</reference>
<evidence type="ECO:0000256" key="3">
    <source>
        <dbReference type="ARBA" id="ARBA00023125"/>
    </source>
</evidence>
<organism evidence="7 8">
    <name type="scientific">Lentilactobacillus sunkii DSM 19904</name>
    <dbReference type="NCBI Taxonomy" id="1423808"/>
    <lineage>
        <taxon>Bacteria</taxon>
        <taxon>Bacillati</taxon>
        <taxon>Bacillota</taxon>
        <taxon>Bacilli</taxon>
        <taxon>Lactobacillales</taxon>
        <taxon>Lactobacillaceae</taxon>
        <taxon>Lentilactobacillus</taxon>
    </lineage>
</organism>
<keyword evidence="4" id="KW-0804">Transcription</keyword>
<accession>A0A0R1LA64</accession>
<keyword evidence="8" id="KW-1185">Reference proteome</keyword>
<dbReference type="CDD" id="cd01109">
    <property type="entry name" value="HTH_YyaN"/>
    <property type="match status" value="1"/>
</dbReference>
<evidence type="ECO:0000259" key="6">
    <source>
        <dbReference type="PROSITE" id="PS50937"/>
    </source>
</evidence>
<dbReference type="PANTHER" id="PTHR30204">
    <property type="entry name" value="REDOX-CYCLING DRUG-SENSING TRANSCRIPTIONAL ACTIVATOR SOXR"/>
    <property type="match status" value="1"/>
</dbReference>
<dbReference type="PROSITE" id="PS50937">
    <property type="entry name" value="HTH_MERR_2"/>
    <property type="match status" value="1"/>
</dbReference>
<dbReference type="OrthoDB" id="9811174at2"/>
<evidence type="ECO:0000256" key="1">
    <source>
        <dbReference type="ARBA" id="ARBA00022491"/>
    </source>
</evidence>
<dbReference type="InterPro" id="IPR047057">
    <property type="entry name" value="MerR_fam"/>
</dbReference>
<protein>
    <submittedName>
        <fullName evidence="7">MerR family transcriptional regulator</fullName>
    </submittedName>
</protein>
<dbReference type="RefSeq" id="WP_057824833.1">
    <property type="nucleotide sequence ID" value="NZ_AZEA01000008.1"/>
</dbReference>
<dbReference type="SUPFAM" id="SSF46955">
    <property type="entry name" value="Putative DNA-binding domain"/>
    <property type="match status" value="1"/>
</dbReference>
<keyword evidence="1" id="KW-0678">Repressor</keyword>
<dbReference type="GO" id="GO:0003677">
    <property type="term" value="F:DNA binding"/>
    <property type="evidence" value="ECO:0007669"/>
    <property type="project" value="UniProtKB-KW"/>
</dbReference>
<proteinExistence type="predicted"/>
<dbReference type="EMBL" id="AZEA01000008">
    <property type="protein sequence ID" value="KRK88567.1"/>
    <property type="molecule type" value="Genomic_DNA"/>
</dbReference>
<dbReference type="Gene3D" id="1.10.1660.10">
    <property type="match status" value="1"/>
</dbReference>
<keyword evidence="2" id="KW-0805">Transcription regulation</keyword>
<keyword evidence="5" id="KW-0175">Coiled coil</keyword>
<dbReference type="Pfam" id="PF13411">
    <property type="entry name" value="MerR_1"/>
    <property type="match status" value="1"/>
</dbReference>
<sequence>METTTVKTYSITQVSKMYNLPTTTLRYYEDLGLLYDIPRIKGRRAYTQEHLNRLGAICCFKDTGMTLKELQELFEAQDNDNDLTKTCEILDNHYERVLEQLAQLKKNERHIKRKVRFYHDIKSAKENHTKMPDWDDYRDRDF</sequence>
<gene>
    <name evidence="7" type="ORF">FD17_GL002437</name>
</gene>
<feature type="domain" description="HTH merR-type" evidence="6">
    <location>
        <begin position="8"/>
        <end position="76"/>
    </location>
</feature>
<evidence type="ECO:0000313" key="7">
    <source>
        <dbReference type="EMBL" id="KRK88567.1"/>
    </source>
</evidence>
<dbReference type="PANTHER" id="PTHR30204:SF69">
    <property type="entry name" value="MERR-FAMILY TRANSCRIPTIONAL REGULATOR"/>
    <property type="match status" value="1"/>
</dbReference>
<feature type="coiled-coil region" evidence="5">
    <location>
        <begin position="87"/>
        <end position="114"/>
    </location>
</feature>
<comment type="caution">
    <text evidence="7">The sequence shown here is derived from an EMBL/GenBank/DDBJ whole genome shotgun (WGS) entry which is preliminary data.</text>
</comment>
<evidence type="ECO:0000256" key="2">
    <source>
        <dbReference type="ARBA" id="ARBA00023015"/>
    </source>
</evidence>
<evidence type="ECO:0000256" key="4">
    <source>
        <dbReference type="ARBA" id="ARBA00023163"/>
    </source>
</evidence>
<dbReference type="SMART" id="SM00422">
    <property type="entry name" value="HTH_MERR"/>
    <property type="match status" value="1"/>
</dbReference>
<dbReference type="PATRIC" id="fig|1423808.3.peg.2488"/>
<dbReference type="InterPro" id="IPR009061">
    <property type="entry name" value="DNA-bd_dom_put_sf"/>
</dbReference>
<dbReference type="Proteomes" id="UP000051581">
    <property type="component" value="Unassembled WGS sequence"/>
</dbReference>
<name>A0A0R1LA64_9LACO</name>
<keyword evidence="3" id="KW-0238">DNA-binding</keyword>
<evidence type="ECO:0000313" key="8">
    <source>
        <dbReference type="Proteomes" id="UP000051581"/>
    </source>
</evidence>
<dbReference type="GO" id="GO:0003700">
    <property type="term" value="F:DNA-binding transcription factor activity"/>
    <property type="evidence" value="ECO:0007669"/>
    <property type="project" value="InterPro"/>
</dbReference>
<evidence type="ECO:0000256" key="5">
    <source>
        <dbReference type="SAM" id="Coils"/>
    </source>
</evidence>
<dbReference type="AlphaFoldDB" id="A0A0R1LA64"/>